<dbReference type="AlphaFoldDB" id="A0A382SVW3"/>
<reference evidence="1" key="1">
    <citation type="submission" date="2018-05" db="EMBL/GenBank/DDBJ databases">
        <authorList>
            <person name="Lanie J.A."/>
            <person name="Ng W.-L."/>
            <person name="Kazmierczak K.M."/>
            <person name="Andrzejewski T.M."/>
            <person name="Davidsen T.M."/>
            <person name="Wayne K.J."/>
            <person name="Tettelin H."/>
            <person name="Glass J.I."/>
            <person name="Rusch D."/>
            <person name="Podicherti R."/>
            <person name="Tsui H.-C.T."/>
            <person name="Winkler M.E."/>
        </authorList>
    </citation>
    <scope>NUCLEOTIDE SEQUENCE</scope>
</reference>
<evidence type="ECO:0000313" key="1">
    <source>
        <dbReference type="EMBL" id="SVD13913.1"/>
    </source>
</evidence>
<organism evidence="1">
    <name type="scientific">marine metagenome</name>
    <dbReference type="NCBI Taxonomy" id="408172"/>
    <lineage>
        <taxon>unclassified sequences</taxon>
        <taxon>metagenomes</taxon>
        <taxon>ecological metagenomes</taxon>
    </lineage>
</organism>
<dbReference type="EMBL" id="UINC01131916">
    <property type="protein sequence ID" value="SVD13913.1"/>
    <property type="molecule type" value="Genomic_DNA"/>
</dbReference>
<protein>
    <recommendedName>
        <fullName evidence="2">ABC transporter ATP-binding protein</fullName>
    </recommendedName>
</protein>
<dbReference type="InterPro" id="IPR027417">
    <property type="entry name" value="P-loop_NTPase"/>
</dbReference>
<dbReference type="SUPFAM" id="SSF52540">
    <property type="entry name" value="P-loop containing nucleoside triphosphate hydrolases"/>
    <property type="match status" value="1"/>
</dbReference>
<sequence>IDSGMDTMGVENALSVLKKMYREQGKNIMLISHKEELVGRVNNVLTVVKEGGFTAYNTDTEYIDA</sequence>
<name>A0A382SVW3_9ZZZZ</name>
<accession>A0A382SVW3</accession>
<proteinExistence type="predicted"/>
<evidence type="ECO:0008006" key="2">
    <source>
        <dbReference type="Google" id="ProtNLM"/>
    </source>
</evidence>
<gene>
    <name evidence="1" type="ORF">METZ01_LOCUS366767</name>
</gene>
<feature type="non-terminal residue" evidence="1">
    <location>
        <position position="1"/>
    </location>
</feature>